<organism evidence="1 2">
    <name type="scientific">Acetobacter tropicalis</name>
    <dbReference type="NCBI Taxonomy" id="104102"/>
    <lineage>
        <taxon>Bacteria</taxon>
        <taxon>Pseudomonadati</taxon>
        <taxon>Pseudomonadota</taxon>
        <taxon>Alphaproteobacteria</taxon>
        <taxon>Acetobacterales</taxon>
        <taxon>Acetobacteraceae</taxon>
        <taxon>Acetobacter</taxon>
    </lineage>
</organism>
<evidence type="ECO:0000313" key="1">
    <source>
        <dbReference type="EMBL" id="KGB24297.1"/>
    </source>
</evidence>
<dbReference type="PATRIC" id="fig|104102.7.peg.1285"/>
<comment type="caution">
    <text evidence="1">The sequence shown here is derived from an EMBL/GenBank/DDBJ whole genome shotgun (WGS) entry which is preliminary data.</text>
</comment>
<sequence length="95" mass="10696">MSILEMPNPSEVLRAVVEGSVYSQPDRFTPLLHDIRSLLRSLGGDVTAGSLAHTVRQGVYFLRTAHQRRDLMAEFFESYPQAMTATEILKTMENV</sequence>
<proteinExistence type="predicted"/>
<protein>
    <submittedName>
        <fullName evidence="1">Uncharacterized protein</fullName>
    </submittedName>
</protein>
<accession>A0A094YSE1</accession>
<name>A0A094YSE1_9PROT</name>
<dbReference type="RefSeq" id="WP_035379172.1">
    <property type="nucleotide sequence ID" value="NZ_JAUYUW010000001.1"/>
</dbReference>
<dbReference type="STRING" id="104102.AtDm6_1295"/>
<gene>
    <name evidence="1" type="ORF">AtDm6_1295</name>
</gene>
<dbReference type="AlphaFoldDB" id="A0A094YSE1"/>
<keyword evidence="2" id="KW-1185">Reference proteome</keyword>
<dbReference type="GeneID" id="89478992"/>
<evidence type="ECO:0000313" key="2">
    <source>
        <dbReference type="Proteomes" id="UP000029448"/>
    </source>
</evidence>
<dbReference type="EMBL" id="JOKM01000048">
    <property type="protein sequence ID" value="KGB24297.1"/>
    <property type="molecule type" value="Genomic_DNA"/>
</dbReference>
<reference evidence="1 2" key="1">
    <citation type="submission" date="2014-06" db="EMBL/GenBank/DDBJ databases">
        <title>Functional and comparative genomic analyses of the Drosophila gut microbiota identify candidate symbiosis factors.</title>
        <authorList>
            <person name="Newell P.D."/>
            <person name="Chaston J.M."/>
            <person name="Douglas A.E."/>
        </authorList>
    </citation>
    <scope>NUCLEOTIDE SEQUENCE [LARGE SCALE GENOMIC DNA]</scope>
    <source>
        <strain evidence="1 2">DmCS_006</strain>
    </source>
</reference>
<dbReference type="Proteomes" id="UP000029448">
    <property type="component" value="Unassembled WGS sequence"/>
</dbReference>